<keyword evidence="2" id="KW-1185">Reference proteome</keyword>
<evidence type="ECO:0008006" key="3">
    <source>
        <dbReference type="Google" id="ProtNLM"/>
    </source>
</evidence>
<accession>A0ABX5NWX6</accession>
<comment type="caution">
    <text evidence="1">The sequence shown here is derived from an EMBL/GenBank/DDBJ whole genome shotgun (WGS) entry which is preliminary data.</text>
</comment>
<name>A0ABX5NWX6_9HYPH</name>
<sequence>MDQDEFWRTDGGKTLAAAQGYLQAASIVRCSEQWLVPPVPLARPTLHLVAHALELFLKYPHLASGVPRKVVTRDYGHDLSKLWADPKAEKVKLACWAAGEASWNQARASGQWPDDDFSDRPRDVLNAAVEKLSLLHGRESHHALRYPALDSEWTPRPMFLIETFSVAVESAIQDPHGFC</sequence>
<dbReference type="RefSeq" id="WP_110790105.1">
    <property type="nucleotide sequence ID" value="NZ_QJRY01000001.1"/>
</dbReference>
<gene>
    <name evidence="1" type="ORF">DMY87_04840</name>
</gene>
<dbReference type="Proteomes" id="UP000247536">
    <property type="component" value="Unassembled WGS sequence"/>
</dbReference>
<dbReference type="EMBL" id="QJRY01000001">
    <property type="protein sequence ID" value="PYB77677.1"/>
    <property type="molecule type" value="Genomic_DNA"/>
</dbReference>
<evidence type="ECO:0000313" key="2">
    <source>
        <dbReference type="Proteomes" id="UP000247536"/>
    </source>
</evidence>
<organism evidence="1 2">
    <name type="scientific">Rhizobium wuzhouense</name>
    <dbReference type="NCBI Taxonomy" id="1986026"/>
    <lineage>
        <taxon>Bacteria</taxon>
        <taxon>Pseudomonadati</taxon>
        <taxon>Pseudomonadota</taxon>
        <taxon>Alphaproteobacteria</taxon>
        <taxon>Hyphomicrobiales</taxon>
        <taxon>Rhizobiaceae</taxon>
        <taxon>Rhizobium/Agrobacterium group</taxon>
        <taxon>Rhizobium</taxon>
    </lineage>
</organism>
<protein>
    <recommendedName>
        <fullName evidence="3">HEPN domain-containing protein</fullName>
    </recommendedName>
</protein>
<evidence type="ECO:0000313" key="1">
    <source>
        <dbReference type="EMBL" id="PYB77677.1"/>
    </source>
</evidence>
<reference evidence="1 2" key="1">
    <citation type="submission" date="2018-06" db="EMBL/GenBank/DDBJ databases">
        <title>Rhizobium wuzhouense sp. nov., isolated from roots of Oryza officinalis.</title>
        <authorList>
            <person name="Yuan T."/>
        </authorList>
    </citation>
    <scope>NUCLEOTIDE SEQUENCE [LARGE SCALE GENOMIC DNA]</scope>
    <source>
        <strain evidence="1 2">W44</strain>
    </source>
</reference>
<proteinExistence type="predicted"/>